<sequence>MYLQVNRRQFKCDIAQLLFFGSQTFAQIVAYVGQCEQISN</sequence>
<dbReference type="EMBL" id="CAIL01000043">
    <property type="protein sequence ID" value="CCI12517.1"/>
    <property type="molecule type" value="Genomic_DNA"/>
</dbReference>
<comment type="caution">
    <text evidence="1">The sequence shown here is derived from an EMBL/GenBank/DDBJ whole genome shotgun (WGS) entry which is preliminary data.</text>
</comment>
<protein>
    <submittedName>
        <fullName evidence="1">Uncharacterized protein</fullName>
    </submittedName>
</protein>
<evidence type="ECO:0000313" key="1">
    <source>
        <dbReference type="EMBL" id="CCI12517.1"/>
    </source>
</evidence>
<gene>
    <name evidence="1" type="ORF">MICAE_1370044</name>
</gene>
<accession>I4GRU3</accession>
<name>I4GRU3_MICAE</name>
<dbReference type="AlphaFoldDB" id="I4GRU3"/>
<proteinExistence type="predicted"/>
<dbReference type="Proteomes" id="UP000003273">
    <property type="component" value="Unassembled WGS sequence"/>
</dbReference>
<dbReference type="HOGENOM" id="CLU_3292427_0_0_3"/>
<evidence type="ECO:0000313" key="2">
    <source>
        <dbReference type="Proteomes" id="UP000003273"/>
    </source>
</evidence>
<reference evidence="1 2" key="1">
    <citation type="submission" date="2012-04" db="EMBL/GenBank/DDBJ databases">
        <authorList>
            <person name="Genoscope - CEA"/>
        </authorList>
    </citation>
    <scope>NUCLEOTIDE SEQUENCE [LARGE SCALE GENOMIC DNA]</scope>
    <source>
        <strain evidence="1 2">9806</strain>
    </source>
</reference>
<organism evidence="1 2">
    <name type="scientific">Microcystis aeruginosa PCC 9806</name>
    <dbReference type="NCBI Taxonomy" id="1160282"/>
    <lineage>
        <taxon>Bacteria</taxon>
        <taxon>Bacillati</taxon>
        <taxon>Cyanobacteriota</taxon>
        <taxon>Cyanophyceae</taxon>
        <taxon>Oscillatoriophycideae</taxon>
        <taxon>Chroococcales</taxon>
        <taxon>Microcystaceae</taxon>
        <taxon>Microcystis</taxon>
    </lineage>
</organism>